<dbReference type="SMART" id="SM00544">
    <property type="entry name" value="MA3"/>
    <property type="match status" value="1"/>
</dbReference>
<feature type="compositionally biased region" description="Polar residues" evidence="4">
    <location>
        <begin position="50"/>
        <end position="60"/>
    </location>
</feature>
<dbReference type="PANTHER" id="PTHR18034:SF4">
    <property type="entry name" value="NUCLEOLAR MIF4G DOMAIN-CONTAINING PROTEIN 1"/>
    <property type="match status" value="1"/>
</dbReference>
<evidence type="ECO:0000313" key="6">
    <source>
        <dbReference type="EMBL" id="THH07376.1"/>
    </source>
</evidence>
<comment type="subcellular location">
    <subcellularLocation>
        <location evidence="1">Nucleus</location>
        <location evidence="1">Nucleolus</location>
    </subcellularLocation>
</comment>
<evidence type="ECO:0000259" key="5">
    <source>
        <dbReference type="PROSITE" id="PS51366"/>
    </source>
</evidence>
<evidence type="ECO:0000256" key="4">
    <source>
        <dbReference type="SAM" id="MobiDB-lite"/>
    </source>
</evidence>
<evidence type="ECO:0000256" key="3">
    <source>
        <dbReference type="ARBA" id="ARBA00023242"/>
    </source>
</evidence>
<dbReference type="SMART" id="SM00543">
    <property type="entry name" value="MIF4G"/>
    <property type="match status" value="1"/>
</dbReference>
<dbReference type="PANTHER" id="PTHR18034">
    <property type="entry name" value="CELL CYCLE CONTROL PROTEIN CWF22-RELATED"/>
    <property type="match status" value="1"/>
</dbReference>
<accession>A0A4S4L753</accession>
<comment type="similarity">
    <text evidence="2">Belongs to the CWC22 family.</text>
</comment>
<gene>
    <name evidence="6" type="ORF">EW145_g3425</name>
</gene>
<organism evidence="6 7">
    <name type="scientific">Phellinidium pouzarii</name>
    <dbReference type="NCBI Taxonomy" id="167371"/>
    <lineage>
        <taxon>Eukaryota</taxon>
        <taxon>Fungi</taxon>
        <taxon>Dikarya</taxon>
        <taxon>Basidiomycota</taxon>
        <taxon>Agaricomycotina</taxon>
        <taxon>Agaricomycetes</taxon>
        <taxon>Hymenochaetales</taxon>
        <taxon>Hymenochaetaceae</taxon>
        <taxon>Phellinidium</taxon>
    </lineage>
</organism>
<dbReference type="GO" id="GO:0003723">
    <property type="term" value="F:RNA binding"/>
    <property type="evidence" value="ECO:0007669"/>
    <property type="project" value="InterPro"/>
</dbReference>
<feature type="compositionally biased region" description="Low complexity" evidence="4">
    <location>
        <begin position="165"/>
        <end position="178"/>
    </location>
</feature>
<dbReference type="AlphaFoldDB" id="A0A4S4L753"/>
<dbReference type="InterPro" id="IPR050781">
    <property type="entry name" value="CWC22_splicing_factor"/>
</dbReference>
<dbReference type="InterPro" id="IPR003891">
    <property type="entry name" value="Initiation_fac_eIF4g_MI"/>
</dbReference>
<dbReference type="InterPro" id="IPR016024">
    <property type="entry name" value="ARM-type_fold"/>
</dbReference>
<dbReference type="GO" id="GO:0042274">
    <property type="term" value="P:ribosomal small subunit biogenesis"/>
    <property type="evidence" value="ECO:0007669"/>
    <property type="project" value="TreeGrafter"/>
</dbReference>
<dbReference type="OrthoDB" id="361797at2759"/>
<keyword evidence="3" id="KW-0539">Nucleus</keyword>
<reference evidence="6 7" key="1">
    <citation type="submission" date="2019-02" db="EMBL/GenBank/DDBJ databases">
        <title>Genome sequencing of the rare red list fungi Phellinidium pouzarii.</title>
        <authorList>
            <person name="Buettner E."/>
            <person name="Kellner H."/>
        </authorList>
    </citation>
    <scope>NUCLEOTIDE SEQUENCE [LARGE SCALE GENOMIC DNA]</scope>
    <source>
        <strain evidence="6 7">DSM 108285</strain>
    </source>
</reference>
<evidence type="ECO:0000256" key="1">
    <source>
        <dbReference type="ARBA" id="ARBA00004604"/>
    </source>
</evidence>
<comment type="caution">
    <text evidence="6">The sequence shown here is derived from an EMBL/GenBank/DDBJ whole genome shotgun (WGS) entry which is preliminary data.</text>
</comment>
<sequence>MSVHRRPQTIRLPQALQDEIEAQRSTTKKSIHVKPGDERNVVRKKRKVQESPTSKASSPETIHQARTVYSNNTVKGIHECKVSESKYLRRTDRTVALPELPKKNSDEDAYISMLERRLGVDKRKSGKGRYGPGFEEDRLLNLLVDLDERLPDDIDEDQSVEECNNLESQSSASDSENSLVDDGNEWAGFASDDSYEEKDEMDSQADGGLASKYVPPHLRKGSNSRSTEVDVKLARVLKGLLNRLSEQNIDSMLNEIEELYRSHRRNGKFLTSSLLLWYLSKIFADITSTLTSLIIEGTRSHSILLDSYVALHAGLVACLHKIIGVELAAYFVQSVVVTFENYYANLSGINVVPDSSKNDEPPGKECSNLLVLLSDLYNYHVISCTLIYDIIRLILEGDLSELDVELILKLARGSGSQLRQDDPSALKDIIQVIQSKLGDQSHANSRTRFMVETLINLKNNKLKKHTAAAQGGGDSKERITKFVAGIGKKYHVHAHEPLQISLDDLHQADSKGKWWLVGAAWGGDPLLDQQTPRLQVSSDSADTENSLLKLARKQGMNTDVRRSVFVVLMSSDDYVDACDRLAQLNLTEVQQREIVRVLLHCCGNEKAYNPYYTLIGQYLCRQSHSHRVTLQYCFWDFLRSLGEANVGGAEMTKGFEEGHDGSQAFDLDRVSSTRMTNIARTYAWWIAKDSIAITVLKTLDFVILKSKTKMFLRQLFTHLFFSTQDPSLVPNLSCSVNDANFARRDGKVLKDVFLKAARVPAVSRGIVYFLSTETHEVNPPHHSNDAFMVWACDTVKEALHNALETSDL</sequence>
<dbReference type="Proteomes" id="UP000308199">
    <property type="component" value="Unassembled WGS sequence"/>
</dbReference>
<evidence type="ECO:0000313" key="7">
    <source>
        <dbReference type="Proteomes" id="UP000308199"/>
    </source>
</evidence>
<dbReference type="Pfam" id="PF02847">
    <property type="entry name" value="MA3"/>
    <property type="match status" value="1"/>
</dbReference>
<protein>
    <recommendedName>
        <fullName evidence="5">MI domain-containing protein</fullName>
    </recommendedName>
</protein>
<dbReference type="PROSITE" id="PS51366">
    <property type="entry name" value="MI"/>
    <property type="match status" value="1"/>
</dbReference>
<evidence type="ECO:0000256" key="2">
    <source>
        <dbReference type="ARBA" id="ARBA00006856"/>
    </source>
</evidence>
<feature type="region of interest" description="Disordered" evidence="4">
    <location>
        <begin position="163"/>
        <end position="226"/>
    </location>
</feature>
<dbReference type="Pfam" id="PF02854">
    <property type="entry name" value="MIF4G"/>
    <property type="match status" value="1"/>
</dbReference>
<dbReference type="EMBL" id="SGPK01000146">
    <property type="protein sequence ID" value="THH07376.1"/>
    <property type="molecule type" value="Genomic_DNA"/>
</dbReference>
<feature type="region of interest" description="Disordered" evidence="4">
    <location>
        <begin position="21"/>
        <end position="60"/>
    </location>
</feature>
<keyword evidence="7" id="KW-1185">Reference proteome</keyword>
<feature type="compositionally biased region" description="Acidic residues" evidence="4">
    <location>
        <begin position="193"/>
        <end position="203"/>
    </location>
</feature>
<proteinExistence type="inferred from homology"/>
<dbReference type="Gene3D" id="1.25.40.180">
    <property type="match status" value="1"/>
</dbReference>
<dbReference type="SUPFAM" id="SSF48371">
    <property type="entry name" value="ARM repeat"/>
    <property type="match status" value="1"/>
</dbReference>
<feature type="domain" description="MI" evidence="5">
    <location>
        <begin position="559"/>
        <end position="701"/>
    </location>
</feature>
<dbReference type="GO" id="GO:0005730">
    <property type="term" value="C:nucleolus"/>
    <property type="evidence" value="ECO:0007669"/>
    <property type="project" value="UniProtKB-SubCell"/>
</dbReference>
<name>A0A4S4L753_9AGAM</name>
<dbReference type="InterPro" id="IPR003890">
    <property type="entry name" value="MIF4G-like_typ-3"/>
</dbReference>